<keyword evidence="3" id="KW-0862">Zinc</keyword>
<reference evidence="5" key="1">
    <citation type="submission" date="2020-03" db="EMBL/GenBank/DDBJ databases">
        <title>The deep terrestrial virosphere.</title>
        <authorList>
            <person name="Holmfeldt K."/>
            <person name="Nilsson E."/>
            <person name="Simone D."/>
            <person name="Lopez-Fernandez M."/>
            <person name="Wu X."/>
            <person name="de Brujin I."/>
            <person name="Lundin D."/>
            <person name="Andersson A."/>
            <person name="Bertilsson S."/>
            <person name="Dopson M."/>
        </authorList>
    </citation>
    <scope>NUCLEOTIDE SEQUENCE</scope>
    <source>
        <strain evidence="5">TM448A00456</strain>
        <strain evidence="6">TM448B00301</strain>
    </source>
</reference>
<name>A0A6H1ZF89_9ZZZZ</name>
<dbReference type="GO" id="GO:0005737">
    <property type="term" value="C:cytoplasm"/>
    <property type="evidence" value="ECO:0007669"/>
    <property type="project" value="TreeGrafter"/>
</dbReference>
<evidence type="ECO:0000256" key="2">
    <source>
        <dbReference type="ARBA" id="ARBA00022771"/>
    </source>
</evidence>
<dbReference type="PANTHER" id="PTHR30313:SF2">
    <property type="entry name" value="DNA PRIMASE"/>
    <property type="match status" value="1"/>
</dbReference>
<evidence type="ECO:0000259" key="4">
    <source>
        <dbReference type="SMART" id="SM00400"/>
    </source>
</evidence>
<dbReference type="InterPro" id="IPR036977">
    <property type="entry name" value="DNA_primase_Znf_CHC2"/>
</dbReference>
<evidence type="ECO:0000256" key="3">
    <source>
        <dbReference type="ARBA" id="ARBA00022833"/>
    </source>
</evidence>
<dbReference type="GO" id="GO:0006269">
    <property type="term" value="P:DNA replication, synthesis of primer"/>
    <property type="evidence" value="ECO:0007669"/>
    <property type="project" value="TreeGrafter"/>
</dbReference>
<dbReference type="Gene3D" id="3.90.580.10">
    <property type="entry name" value="Zinc finger, CHC2-type domain"/>
    <property type="match status" value="1"/>
</dbReference>
<evidence type="ECO:0000256" key="1">
    <source>
        <dbReference type="ARBA" id="ARBA00022723"/>
    </source>
</evidence>
<dbReference type="EMBL" id="MT144015">
    <property type="protein sequence ID" value="QJA46586.1"/>
    <property type="molecule type" value="Genomic_DNA"/>
</dbReference>
<accession>A0A6H1ZF89</accession>
<dbReference type="SUPFAM" id="SSF57783">
    <property type="entry name" value="Zinc beta-ribbon"/>
    <property type="match status" value="1"/>
</dbReference>
<dbReference type="GO" id="GO:0003677">
    <property type="term" value="F:DNA binding"/>
    <property type="evidence" value="ECO:0007669"/>
    <property type="project" value="InterPro"/>
</dbReference>
<feature type="domain" description="Zinc finger CHC2-type" evidence="4">
    <location>
        <begin position="218"/>
        <end position="262"/>
    </location>
</feature>
<dbReference type="PANTHER" id="PTHR30313">
    <property type="entry name" value="DNA PRIMASE"/>
    <property type="match status" value="1"/>
</dbReference>
<keyword evidence="1" id="KW-0479">Metal-binding</keyword>
<keyword evidence="2" id="KW-0863">Zinc-finger</keyword>
<evidence type="ECO:0000313" key="5">
    <source>
        <dbReference type="EMBL" id="QJA46586.1"/>
    </source>
</evidence>
<dbReference type="InterPro" id="IPR050219">
    <property type="entry name" value="DnaG_primase"/>
</dbReference>
<dbReference type="AlphaFoldDB" id="A0A6H1ZF89"/>
<dbReference type="Pfam" id="PF01807">
    <property type="entry name" value="Zn_ribbon_DnaG"/>
    <property type="match status" value="1"/>
</dbReference>
<dbReference type="GO" id="GO:0003899">
    <property type="term" value="F:DNA-directed RNA polymerase activity"/>
    <property type="evidence" value="ECO:0007669"/>
    <property type="project" value="InterPro"/>
</dbReference>
<dbReference type="EMBL" id="MT144606">
    <property type="protein sequence ID" value="QJH94790.1"/>
    <property type="molecule type" value="Genomic_DNA"/>
</dbReference>
<gene>
    <name evidence="5" type="ORF">TM448A00456_0026</name>
    <name evidence="6" type="ORF">TM448B00301_0032</name>
</gene>
<dbReference type="GO" id="GO:0008270">
    <property type="term" value="F:zinc ion binding"/>
    <property type="evidence" value="ECO:0007669"/>
    <property type="project" value="UniProtKB-KW"/>
</dbReference>
<proteinExistence type="predicted"/>
<dbReference type="Gene3D" id="3.40.1360.10">
    <property type="match status" value="1"/>
</dbReference>
<sequence>MLTVKEYATAKKLPADWLRNTFFLEDGLVIPYFDQERNLVSVRYRFELDGPNRFKWRKGDKPILYGLDRFFRDQVVFLVEGESDAQTLAFHDRNVLGIPGASTFKKEWSRYFSIAPPWVVKEADSGGAVFIKRLLEFFPAVWVVDMGLTPYKDISDMHQGLIRQRFDEQFRILCQEADYIKALPKKSKPPKSIVPDDLDMFQVASQYTELKKGRADDWWGLCPLHPETRPSFHITVSKNVWHCFGCCKGGTPRDLLREMKAR</sequence>
<organism evidence="5">
    <name type="scientific">viral metagenome</name>
    <dbReference type="NCBI Taxonomy" id="1070528"/>
    <lineage>
        <taxon>unclassified sequences</taxon>
        <taxon>metagenomes</taxon>
        <taxon>organismal metagenomes</taxon>
    </lineage>
</organism>
<dbReference type="SMART" id="SM00400">
    <property type="entry name" value="ZnF_CHCC"/>
    <property type="match status" value="1"/>
</dbReference>
<protein>
    <submittedName>
        <fullName evidence="5">Putative primase</fullName>
    </submittedName>
</protein>
<evidence type="ECO:0000313" key="6">
    <source>
        <dbReference type="EMBL" id="QJH94790.1"/>
    </source>
</evidence>
<dbReference type="InterPro" id="IPR002694">
    <property type="entry name" value="Znf_CHC2"/>
</dbReference>